<comment type="caution">
    <text evidence="3">The sequence shown here is derived from an EMBL/GenBank/DDBJ whole genome shotgun (WGS) entry which is preliminary data.</text>
</comment>
<feature type="compositionally biased region" description="Low complexity" evidence="2">
    <location>
        <begin position="84"/>
        <end position="108"/>
    </location>
</feature>
<gene>
    <name evidence="3" type="ORF">QR98_0026900</name>
</gene>
<dbReference type="InterPro" id="IPR001660">
    <property type="entry name" value="SAM"/>
</dbReference>
<evidence type="ECO:0000313" key="4">
    <source>
        <dbReference type="Proteomes" id="UP000616769"/>
    </source>
</evidence>
<dbReference type="Proteomes" id="UP000616769">
    <property type="component" value="Unassembled WGS sequence"/>
</dbReference>
<proteinExistence type="predicted"/>
<reference evidence="3 4" key="1">
    <citation type="journal article" date="2015" name="Parasit. Vectors">
        <title>Draft genome of the scabies mite.</title>
        <authorList>
            <person name="Rider S.D.Jr."/>
            <person name="Morgan M.S."/>
            <person name="Arlian L.G."/>
        </authorList>
    </citation>
    <scope>NUCLEOTIDE SEQUENCE [LARGE SCALE GENOMIC DNA]</scope>
    <source>
        <strain evidence="3">Arlian Lab</strain>
    </source>
</reference>
<dbReference type="Pfam" id="PF07647">
    <property type="entry name" value="SAM_2"/>
    <property type="match status" value="1"/>
</dbReference>
<dbReference type="SMART" id="SM00454">
    <property type="entry name" value="SAM"/>
    <property type="match status" value="1"/>
</dbReference>
<sequence>MARCKRLEAQVLTLAKSVSQLSIDIQCNHTMNDQIQTLRNEIEIMKSQLITMKQIYANNSNPPNGTSGKHQSINSNGTSINNPSQSLTTSKNSSNKSSKESSSTSSSSKKVEKIKRLFIDEPQPMKQFLKKLGYEKYLKNFQSEKIGINELLHLNEDKLQKIGIPMGPRSRIAQEIKNLIAIINAANLSTSTSSSSSTGKPQSQSNEMKSQSQQQQQQQQQQSAMIDNFNIYAVV</sequence>
<evidence type="ECO:0000256" key="2">
    <source>
        <dbReference type="SAM" id="MobiDB-lite"/>
    </source>
</evidence>
<dbReference type="OrthoDB" id="8188202at2759"/>
<accession>A0A132A001</accession>
<name>A0A132A001_SARSC</name>
<evidence type="ECO:0000313" key="3">
    <source>
        <dbReference type="EMBL" id="KPM04247.1"/>
    </source>
</evidence>
<feature type="coiled-coil region" evidence="1">
    <location>
        <begin position="28"/>
        <end position="55"/>
    </location>
</feature>
<organism evidence="3 4">
    <name type="scientific">Sarcoptes scabiei</name>
    <name type="common">Itch mite</name>
    <name type="synonym">Acarus scabiei</name>
    <dbReference type="NCBI Taxonomy" id="52283"/>
    <lineage>
        <taxon>Eukaryota</taxon>
        <taxon>Metazoa</taxon>
        <taxon>Ecdysozoa</taxon>
        <taxon>Arthropoda</taxon>
        <taxon>Chelicerata</taxon>
        <taxon>Arachnida</taxon>
        <taxon>Acari</taxon>
        <taxon>Acariformes</taxon>
        <taxon>Sarcoptiformes</taxon>
        <taxon>Astigmata</taxon>
        <taxon>Psoroptidia</taxon>
        <taxon>Sarcoptoidea</taxon>
        <taxon>Sarcoptidae</taxon>
        <taxon>Sarcoptinae</taxon>
        <taxon>Sarcoptes</taxon>
    </lineage>
</organism>
<feature type="compositionally biased region" description="Polar residues" evidence="2">
    <location>
        <begin position="57"/>
        <end position="83"/>
    </location>
</feature>
<protein>
    <submittedName>
        <fullName evidence="3">Sterile alpha motif-containing protein</fullName>
    </submittedName>
</protein>
<dbReference type="VEuPathDB" id="VectorBase:SSCA001299"/>
<dbReference type="Gene3D" id="1.10.150.50">
    <property type="entry name" value="Transcription Factor, Ets-1"/>
    <property type="match status" value="1"/>
</dbReference>
<feature type="region of interest" description="Disordered" evidence="2">
    <location>
        <begin position="57"/>
        <end position="111"/>
    </location>
</feature>
<keyword evidence="1" id="KW-0175">Coiled coil</keyword>
<dbReference type="EMBL" id="JXLN01007902">
    <property type="protein sequence ID" value="KPM04247.1"/>
    <property type="molecule type" value="Genomic_DNA"/>
</dbReference>
<dbReference type="SUPFAM" id="SSF47769">
    <property type="entry name" value="SAM/Pointed domain"/>
    <property type="match status" value="1"/>
</dbReference>
<dbReference type="InterPro" id="IPR013761">
    <property type="entry name" value="SAM/pointed_sf"/>
</dbReference>
<dbReference type="AlphaFoldDB" id="A0A132A001"/>
<feature type="region of interest" description="Disordered" evidence="2">
    <location>
        <begin position="190"/>
        <end position="222"/>
    </location>
</feature>
<evidence type="ECO:0000256" key="1">
    <source>
        <dbReference type="SAM" id="Coils"/>
    </source>
</evidence>